<protein>
    <submittedName>
        <fullName evidence="1">Uncharacterized protein</fullName>
    </submittedName>
</protein>
<keyword evidence="2" id="KW-1185">Reference proteome</keyword>
<proteinExistence type="predicted"/>
<name>A0ACC0D1S5_9PEZI</name>
<gene>
    <name evidence="1" type="ORF">F4821DRAFT_238887</name>
</gene>
<dbReference type="Proteomes" id="UP001497680">
    <property type="component" value="Unassembled WGS sequence"/>
</dbReference>
<dbReference type="EMBL" id="MU394317">
    <property type="protein sequence ID" value="KAI6086290.1"/>
    <property type="molecule type" value="Genomic_DNA"/>
</dbReference>
<accession>A0ACC0D1S5</accession>
<sequence length="873" mass="99122">MSNKLKPQLLPSARETRRIDLLILTIRLLSTTVSHKYRLYKSFSPEKRFWGELSGSIVTVAAEDWPHSVFSGQASLVNTLLESFESILDWEYEQTSASKFPRLEHLRHKWEMKLGDEGHYVAASQLLLPRDMEGFKEQLRRLSEVLVNTIESQSPEPVLQNLTPPRKATRGISMWPKLKNMLAVISNHWKCRCQPHSAALVLLTYGKILEGPVAFSMLFKHEKFSKWLESSITISEQFQQLSKKQTKACPSIPEYGRLSPASGHRVDSLCAEILRMRQARLSLDVKGRDLYRWPDEDLQMKEFRDGKIISLSEGILNNDNELRSKAKECLAIILSWSLLDFCDEPWFRGGWTKDTIHLMRHGDKLSLRPLLVTKMDPQKTPGQSGTQPPMSESVMLLHHSVLLMEIFLQESSGIDFVNGTPAGIMATRKQIIKLYKKVKWDVNETFKKSVQACIDASEANTLSSRSEQRAEFVRTLYERVIMPLQTQFEEGWNPKDPDEAITSFDYHISHQRSERGFVQTVESEPDPLSVTYIKRLHWRHESMFYDARDEPGDEKIDAAMEWFVMFDGFRDEMPPKEPKSKSGKIKIAILDTGINMDMQAISTKRGRIKCRPDQSACHDEDGHGSHVAYLLLKLAPHAQLLITKVSNSKLLGDADIDRIAEAITYYSSGDDKADIINISFGFPTMESKYKPIQKAIEGAVKNNVLIFAAAGNNGKNRSLSWPARMTDHVLCIGSSDGMGVESGFSTSTGLGRKIRTLGAGVPSCELKAGSKTEYINRNGTSFAAPIAVGIASIVLAFADEARYDPKAFHLPKDAWRLRYIRSKSGMEKVLCEMCTRQDDPERHKRCYITPWDFLGIEKNDRARFMLSHLRNIE</sequence>
<organism evidence="1 2">
    <name type="scientific">Hypoxylon rubiginosum</name>
    <dbReference type="NCBI Taxonomy" id="110542"/>
    <lineage>
        <taxon>Eukaryota</taxon>
        <taxon>Fungi</taxon>
        <taxon>Dikarya</taxon>
        <taxon>Ascomycota</taxon>
        <taxon>Pezizomycotina</taxon>
        <taxon>Sordariomycetes</taxon>
        <taxon>Xylariomycetidae</taxon>
        <taxon>Xylariales</taxon>
        <taxon>Hypoxylaceae</taxon>
        <taxon>Hypoxylon</taxon>
    </lineage>
</organism>
<evidence type="ECO:0000313" key="2">
    <source>
        <dbReference type="Proteomes" id="UP001497680"/>
    </source>
</evidence>
<evidence type="ECO:0000313" key="1">
    <source>
        <dbReference type="EMBL" id="KAI6086290.1"/>
    </source>
</evidence>
<comment type="caution">
    <text evidence="1">The sequence shown here is derived from an EMBL/GenBank/DDBJ whole genome shotgun (WGS) entry which is preliminary data.</text>
</comment>
<reference evidence="1 2" key="1">
    <citation type="journal article" date="2022" name="New Phytol.">
        <title>Ecological generalism drives hyperdiversity of secondary metabolite gene clusters in xylarialean endophytes.</title>
        <authorList>
            <person name="Franco M.E.E."/>
            <person name="Wisecaver J.H."/>
            <person name="Arnold A.E."/>
            <person name="Ju Y.M."/>
            <person name="Slot J.C."/>
            <person name="Ahrendt S."/>
            <person name="Moore L.P."/>
            <person name="Eastman K.E."/>
            <person name="Scott K."/>
            <person name="Konkel Z."/>
            <person name="Mondo S.J."/>
            <person name="Kuo A."/>
            <person name="Hayes R.D."/>
            <person name="Haridas S."/>
            <person name="Andreopoulos B."/>
            <person name="Riley R."/>
            <person name="LaButti K."/>
            <person name="Pangilinan J."/>
            <person name="Lipzen A."/>
            <person name="Amirebrahimi M."/>
            <person name="Yan J."/>
            <person name="Adam C."/>
            <person name="Keymanesh K."/>
            <person name="Ng V."/>
            <person name="Louie K."/>
            <person name="Northen T."/>
            <person name="Drula E."/>
            <person name="Henrissat B."/>
            <person name="Hsieh H.M."/>
            <person name="Youens-Clark K."/>
            <person name="Lutzoni F."/>
            <person name="Miadlikowska J."/>
            <person name="Eastwood D.C."/>
            <person name="Hamelin R.C."/>
            <person name="Grigoriev I.V."/>
            <person name="U'Ren J.M."/>
        </authorList>
    </citation>
    <scope>NUCLEOTIDE SEQUENCE [LARGE SCALE GENOMIC DNA]</scope>
    <source>
        <strain evidence="1 2">ER1909</strain>
    </source>
</reference>